<evidence type="ECO:0000256" key="4">
    <source>
        <dbReference type="ARBA" id="ARBA00023004"/>
    </source>
</evidence>
<comment type="cofactor">
    <cofactor evidence="5">
        <name>Fe(2+)</name>
        <dbReference type="ChEBI" id="CHEBI:29033"/>
    </cofactor>
    <text evidence="5">Binds 1 Fe(2+) ion per subunit.</text>
</comment>
<dbReference type="PANTHER" id="PTHR10543:SF89">
    <property type="entry name" value="CAROTENOID 9,10(9',10')-CLEAVAGE DIOXYGENASE 1"/>
    <property type="match status" value="1"/>
</dbReference>
<feature type="binding site" evidence="5">
    <location>
        <position position="216"/>
    </location>
    <ligand>
        <name>Fe cation</name>
        <dbReference type="ChEBI" id="CHEBI:24875"/>
        <note>catalytic</note>
    </ligand>
</feature>
<protein>
    <submittedName>
        <fullName evidence="6">Carotenoid cleavage dioxygenase</fullName>
    </submittedName>
</protein>
<dbReference type="OrthoDB" id="6636843at2"/>
<organism evidence="6 7">
    <name type="scientific">Panacagrimonas perspica</name>
    <dbReference type="NCBI Taxonomy" id="381431"/>
    <lineage>
        <taxon>Bacteria</taxon>
        <taxon>Pseudomonadati</taxon>
        <taxon>Pseudomonadota</taxon>
        <taxon>Gammaproteobacteria</taxon>
        <taxon>Nevskiales</taxon>
        <taxon>Nevskiaceae</taxon>
        <taxon>Panacagrimonas</taxon>
    </lineage>
</organism>
<accession>A0A4R7NWX5</accession>
<feature type="binding site" evidence="5">
    <location>
        <position position="167"/>
    </location>
    <ligand>
        <name>Fe cation</name>
        <dbReference type="ChEBI" id="CHEBI:24875"/>
        <note>catalytic</note>
    </ligand>
</feature>
<sequence length="473" mass="52292">MSSANAYLQGNWGPVRTESSIDDLPIIGELPEGLSGMFVRNGPNPQFEPVGKYHWFDGDGMLHGVRIGNGRARYLNRYVRTRGWQLEHEAGKALWTGALETPQRDLPRQSSFIRFKKNAANTALVWHAGRLLAVWDTGEPYRISATDLQTLGPYDLGGTLDFPMASHPRIDPVTQQMMIFGGSVRPGAALSYGVVSPEGKLVHKAEVPVRFPMYTHDFAITAHYTILIDTPFAFDISAQAERGTPYRFRTDAGCRFGVIPRHGAATDVRWFEVPSCFVPHALNAHEEGDEICLVGVRVGTVSIGPEQMDGGAFYGGEPPVLWMWRFNMATGQVQHAQLDDAGIEFPFHNLERVGLPYRYGYAVRLAGRGYCADALVKYDLEGGGREIVEHGPQRFGGVMVFVPRPGALAEDDGWVMGYVHDERAQQSELAILDARRLSEGPVARILIPPPARVPYGVHAILLTEDQIERTVAD</sequence>
<dbReference type="Proteomes" id="UP000295341">
    <property type="component" value="Unassembled WGS sequence"/>
</dbReference>
<keyword evidence="6" id="KW-0223">Dioxygenase</keyword>
<name>A0A4R7NWX5_9GAMM</name>
<comment type="caution">
    <text evidence="6">The sequence shown here is derived from an EMBL/GenBank/DDBJ whole genome shotgun (WGS) entry which is preliminary data.</text>
</comment>
<dbReference type="GO" id="GO:0016121">
    <property type="term" value="P:carotene catabolic process"/>
    <property type="evidence" value="ECO:0007669"/>
    <property type="project" value="TreeGrafter"/>
</dbReference>
<evidence type="ECO:0000256" key="3">
    <source>
        <dbReference type="ARBA" id="ARBA00023002"/>
    </source>
</evidence>
<evidence type="ECO:0000256" key="1">
    <source>
        <dbReference type="ARBA" id="ARBA00006787"/>
    </source>
</evidence>
<dbReference type="GO" id="GO:0010436">
    <property type="term" value="F:carotenoid dioxygenase activity"/>
    <property type="evidence" value="ECO:0007669"/>
    <property type="project" value="TreeGrafter"/>
</dbReference>
<keyword evidence="3" id="KW-0560">Oxidoreductase</keyword>
<gene>
    <name evidence="6" type="ORF">DFR24_4091</name>
</gene>
<dbReference type="InterPro" id="IPR004294">
    <property type="entry name" value="Carotenoid_Oase"/>
</dbReference>
<evidence type="ECO:0000256" key="2">
    <source>
        <dbReference type="ARBA" id="ARBA00022723"/>
    </source>
</evidence>
<keyword evidence="2 5" id="KW-0479">Metal-binding</keyword>
<feature type="binding site" evidence="5">
    <location>
        <position position="280"/>
    </location>
    <ligand>
        <name>Fe cation</name>
        <dbReference type="ChEBI" id="CHEBI:24875"/>
        <note>catalytic</note>
    </ligand>
</feature>
<reference evidence="6 7" key="1">
    <citation type="submission" date="2019-03" db="EMBL/GenBank/DDBJ databases">
        <title>Genomic Encyclopedia of Type Strains, Phase IV (KMG-IV): sequencing the most valuable type-strain genomes for metagenomic binning, comparative biology and taxonomic classification.</title>
        <authorList>
            <person name="Goeker M."/>
        </authorList>
    </citation>
    <scope>NUCLEOTIDE SEQUENCE [LARGE SCALE GENOMIC DNA]</scope>
    <source>
        <strain evidence="6 7">DSM 26377</strain>
    </source>
</reference>
<dbReference type="GO" id="GO:0046872">
    <property type="term" value="F:metal ion binding"/>
    <property type="evidence" value="ECO:0007669"/>
    <property type="project" value="UniProtKB-KW"/>
</dbReference>
<keyword evidence="4 5" id="KW-0408">Iron</keyword>
<evidence type="ECO:0000256" key="5">
    <source>
        <dbReference type="PIRSR" id="PIRSR604294-1"/>
    </source>
</evidence>
<dbReference type="AlphaFoldDB" id="A0A4R7NWX5"/>
<comment type="similarity">
    <text evidence="1">Belongs to the carotenoid oxygenase family.</text>
</comment>
<dbReference type="Pfam" id="PF03055">
    <property type="entry name" value="RPE65"/>
    <property type="match status" value="1"/>
</dbReference>
<dbReference type="RefSeq" id="WP_133883257.1">
    <property type="nucleotide sequence ID" value="NZ_MWIN01000008.1"/>
</dbReference>
<feature type="binding site" evidence="5">
    <location>
        <position position="458"/>
    </location>
    <ligand>
        <name>Fe cation</name>
        <dbReference type="ChEBI" id="CHEBI:24875"/>
        <note>catalytic</note>
    </ligand>
</feature>
<proteinExistence type="inferred from homology"/>
<evidence type="ECO:0000313" key="6">
    <source>
        <dbReference type="EMBL" id="TDU25647.1"/>
    </source>
</evidence>
<dbReference type="PANTHER" id="PTHR10543">
    <property type="entry name" value="BETA-CAROTENE DIOXYGENASE"/>
    <property type="match status" value="1"/>
</dbReference>
<evidence type="ECO:0000313" key="7">
    <source>
        <dbReference type="Proteomes" id="UP000295341"/>
    </source>
</evidence>
<dbReference type="EMBL" id="SOBT01000011">
    <property type="protein sequence ID" value="TDU25647.1"/>
    <property type="molecule type" value="Genomic_DNA"/>
</dbReference>
<keyword evidence="7" id="KW-1185">Reference proteome</keyword>